<evidence type="ECO:0000313" key="3">
    <source>
        <dbReference type="Proteomes" id="UP000250197"/>
    </source>
</evidence>
<reference evidence="2 3" key="1">
    <citation type="submission" date="2017-05" db="EMBL/GenBank/DDBJ databases">
        <title>Complete genome sequence of Corynebacterium striatum KC-Na-1 isolated from Neophocaena asiaeorientalis in Korea.</title>
        <authorList>
            <person name="Kim J.H."/>
            <person name="Lee K."/>
        </authorList>
    </citation>
    <scope>NUCLEOTIDE SEQUENCE [LARGE SCALE GENOMIC DNA]</scope>
    <source>
        <strain evidence="2 3">KC-Na-01</strain>
    </source>
</reference>
<evidence type="ECO:0000313" key="2">
    <source>
        <dbReference type="EMBL" id="ART20568.1"/>
    </source>
</evidence>
<dbReference type="EMBL" id="CP021252">
    <property type="protein sequence ID" value="ART20568.1"/>
    <property type="molecule type" value="Genomic_DNA"/>
</dbReference>
<protein>
    <submittedName>
        <fullName evidence="2">Uncharacterized protein</fullName>
    </submittedName>
</protein>
<name>A0A2Z2J5X0_CORST</name>
<evidence type="ECO:0000256" key="1">
    <source>
        <dbReference type="SAM" id="MobiDB-lite"/>
    </source>
</evidence>
<proteinExistence type="predicted"/>
<dbReference type="RefSeq" id="WP_086890733.1">
    <property type="nucleotide sequence ID" value="NZ_CP021252.1"/>
</dbReference>
<feature type="compositionally biased region" description="Low complexity" evidence="1">
    <location>
        <begin position="59"/>
        <end position="68"/>
    </location>
</feature>
<sequence>MKYTNDQVVKLLEGVDPEFAQAIMAIAVTVANADNPMELWAKARGDEPAPEGLDELAPTNNDNKNTGTKKQDGLTYPASWRVNGPFKEDK</sequence>
<dbReference type="KEGG" id="cstr:CBE89_02935"/>
<dbReference type="AlphaFoldDB" id="A0A2Z2J5X0"/>
<accession>A0A2Z2J5X0</accession>
<organism evidence="2 3">
    <name type="scientific">Corynebacterium striatum</name>
    <dbReference type="NCBI Taxonomy" id="43770"/>
    <lineage>
        <taxon>Bacteria</taxon>
        <taxon>Bacillati</taxon>
        <taxon>Actinomycetota</taxon>
        <taxon>Actinomycetes</taxon>
        <taxon>Mycobacteriales</taxon>
        <taxon>Corynebacteriaceae</taxon>
        <taxon>Corynebacterium</taxon>
    </lineage>
</organism>
<feature type="region of interest" description="Disordered" evidence="1">
    <location>
        <begin position="44"/>
        <end position="90"/>
    </location>
</feature>
<dbReference type="Proteomes" id="UP000250197">
    <property type="component" value="Chromosome"/>
</dbReference>
<gene>
    <name evidence="2" type="ORF">CBE89_02935</name>
</gene>